<feature type="domain" description="Sulfatase N-terminal" evidence="4">
    <location>
        <begin position="29"/>
        <end position="398"/>
    </location>
</feature>
<dbReference type="InterPro" id="IPR000917">
    <property type="entry name" value="Sulfatase_N"/>
</dbReference>
<sequence length="507" mass="58032">MENSLVARGFCDAIHYIHRGLLRLSKRTHIWLITTDQMRADALGIENASVRTPELDKLASEGTLFTGAYCASPVCTPSRSSIFTGRYPHVHGAWNIGTTLREDELTLCDHLKKADYNTIGIGKMHFRPQMKGDFSQEYEEPAYRDRGRASDGTYYGFDEHHITEDNCIGEYMEWLREHNPEVAERFSKDHYRASNAQNDVWESEIPPELHQTYWIAERSIDAILAHKTEQPLFLWTSFVDPHHPFDPPKAYADIYADTDIPSPAREADDLHLRPPHLLSQSQGGYWPGGGEEHSLDEAHMKRLIRNYYAMITFIDEQIGRIIKAWRQKEMYDDVVILFTSDHGELLGDHGLIYKGPWFYEGLTRIPMIVRGPGIASGQRVPALMEHVDIVPTLLAAAGLKTPYGIQGVSQMEVLAGRESHVRNSALTAYIAHDRGINAKCLRTTRYKLVIFGGETYGELYDLREDPHENSNRFEDPNYSDIRHSMVELLVHRMIQDQDPLPERQSSW</sequence>
<evidence type="ECO:0000256" key="3">
    <source>
        <dbReference type="ARBA" id="ARBA00022801"/>
    </source>
</evidence>
<name>A0AAD0KRX2_9BACL</name>
<gene>
    <name evidence="5" type="ORF">CD191_17310</name>
</gene>
<dbReference type="Gene3D" id="3.40.720.10">
    <property type="entry name" value="Alkaline Phosphatase, subunit A"/>
    <property type="match status" value="1"/>
</dbReference>
<dbReference type="GO" id="GO:0005737">
    <property type="term" value="C:cytoplasm"/>
    <property type="evidence" value="ECO:0007669"/>
    <property type="project" value="TreeGrafter"/>
</dbReference>
<evidence type="ECO:0000313" key="6">
    <source>
        <dbReference type="Proteomes" id="UP000249163"/>
    </source>
</evidence>
<accession>A0AAD0KRX2</accession>
<reference evidence="5 6" key="1">
    <citation type="submission" date="2017-06" db="EMBL/GenBank/DDBJ databases">
        <title>Complete genome sequence of Paenibacillus odorifer CBA7130.</title>
        <authorList>
            <person name="Nam Y.-D."/>
            <person name="Kang J."/>
            <person name="Chung W.-H."/>
        </authorList>
    </citation>
    <scope>NUCLEOTIDE SEQUENCE [LARGE SCALE GENOMIC DNA]</scope>
    <source>
        <strain evidence="5 6">CBA7130</strain>
    </source>
</reference>
<evidence type="ECO:0000256" key="1">
    <source>
        <dbReference type="ARBA" id="ARBA00008779"/>
    </source>
</evidence>
<dbReference type="Proteomes" id="UP000249163">
    <property type="component" value="Chromosome"/>
</dbReference>
<keyword evidence="3" id="KW-0378">Hydrolase</keyword>
<comment type="similarity">
    <text evidence="1">Belongs to the sulfatase family.</text>
</comment>
<evidence type="ECO:0000259" key="4">
    <source>
        <dbReference type="Pfam" id="PF00884"/>
    </source>
</evidence>
<dbReference type="EMBL" id="CP021965">
    <property type="protein sequence ID" value="AWV36775.1"/>
    <property type="molecule type" value="Genomic_DNA"/>
</dbReference>
<proteinExistence type="inferred from homology"/>
<dbReference type="InterPro" id="IPR024607">
    <property type="entry name" value="Sulfatase_CS"/>
</dbReference>
<dbReference type="AlphaFoldDB" id="A0AAD0KRX2"/>
<keyword evidence="2" id="KW-0479">Metal-binding</keyword>
<dbReference type="PROSITE" id="PS00523">
    <property type="entry name" value="SULFATASE_1"/>
    <property type="match status" value="1"/>
</dbReference>
<evidence type="ECO:0000313" key="5">
    <source>
        <dbReference type="EMBL" id="AWV36775.1"/>
    </source>
</evidence>
<organism evidence="5 6">
    <name type="scientific">Paenibacillus odorifer</name>
    <dbReference type="NCBI Taxonomy" id="189426"/>
    <lineage>
        <taxon>Bacteria</taxon>
        <taxon>Bacillati</taxon>
        <taxon>Bacillota</taxon>
        <taxon>Bacilli</taxon>
        <taxon>Bacillales</taxon>
        <taxon>Paenibacillaceae</taxon>
        <taxon>Paenibacillus</taxon>
    </lineage>
</organism>
<dbReference type="Pfam" id="PF00884">
    <property type="entry name" value="Sulfatase"/>
    <property type="match status" value="1"/>
</dbReference>
<dbReference type="GO" id="GO:0008484">
    <property type="term" value="F:sulfuric ester hydrolase activity"/>
    <property type="evidence" value="ECO:0007669"/>
    <property type="project" value="TreeGrafter"/>
</dbReference>
<protein>
    <submittedName>
        <fullName evidence="5">Sulfatase</fullName>
    </submittedName>
</protein>
<evidence type="ECO:0000256" key="2">
    <source>
        <dbReference type="ARBA" id="ARBA00022723"/>
    </source>
</evidence>
<dbReference type="GO" id="GO:0046872">
    <property type="term" value="F:metal ion binding"/>
    <property type="evidence" value="ECO:0007669"/>
    <property type="project" value="UniProtKB-KW"/>
</dbReference>
<dbReference type="PANTHER" id="PTHR45953">
    <property type="entry name" value="IDURONATE 2-SULFATASE"/>
    <property type="match status" value="1"/>
</dbReference>
<dbReference type="PANTHER" id="PTHR45953:SF1">
    <property type="entry name" value="IDURONATE 2-SULFATASE"/>
    <property type="match status" value="1"/>
</dbReference>
<dbReference type="InterPro" id="IPR017850">
    <property type="entry name" value="Alkaline_phosphatase_core_sf"/>
</dbReference>
<dbReference type="SUPFAM" id="SSF53649">
    <property type="entry name" value="Alkaline phosphatase-like"/>
    <property type="match status" value="1"/>
</dbReference>